<evidence type="ECO:0008006" key="3">
    <source>
        <dbReference type="Google" id="ProtNLM"/>
    </source>
</evidence>
<proteinExistence type="predicted"/>
<evidence type="ECO:0000313" key="1">
    <source>
        <dbReference type="EMBL" id="GGR77974.1"/>
    </source>
</evidence>
<keyword evidence="2" id="KW-1185">Reference proteome</keyword>
<protein>
    <recommendedName>
        <fullName evidence="3">Transposase</fullName>
    </recommendedName>
</protein>
<reference evidence="2" key="1">
    <citation type="journal article" date="2019" name="Int. J. Syst. Evol. Microbiol.">
        <title>The Global Catalogue of Microorganisms (GCM) 10K type strain sequencing project: providing services to taxonomists for standard genome sequencing and annotation.</title>
        <authorList>
            <consortium name="The Broad Institute Genomics Platform"/>
            <consortium name="The Broad Institute Genome Sequencing Center for Infectious Disease"/>
            <person name="Wu L."/>
            <person name="Ma J."/>
        </authorList>
    </citation>
    <scope>NUCLEOTIDE SEQUENCE [LARGE SCALE GENOMIC DNA]</scope>
    <source>
        <strain evidence="2">JCM 31405</strain>
    </source>
</reference>
<dbReference type="EMBL" id="BMQN01000001">
    <property type="protein sequence ID" value="GGR77974.1"/>
    <property type="molecule type" value="Genomic_DNA"/>
</dbReference>
<evidence type="ECO:0000313" key="2">
    <source>
        <dbReference type="Proteomes" id="UP000644548"/>
    </source>
</evidence>
<organism evidence="1 2">
    <name type="scientific">Deinococcus sedimenti</name>
    <dbReference type="NCBI Taxonomy" id="1867090"/>
    <lineage>
        <taxon>Bacteria</taxon>
        <taxon>Thermotogati</taxon>
        <taxon>Deinococcota</taxon>
        <taxon>Deinococci</taxon>
        <taxon>Deinococcales</taxon>
        <taxon>Deinococcaceae</taxon>
        <taxon>Deinococcus</taxon>
    </lineage>
</organism>
<dbReference type="Proteomes" id="UP000644548">
    <property type="component" value="Unassembled WGS sequence"/>
</dbReference>
<accession>A0ABQ2RXE9</accession>
<gene>
    <name evidence="1" type="ORF">GCM10008960_00900</name>
</gene>
<name>A0ABQ2RXE9_9DEIO</name>
<comment type="caution">
    <text evidence="1">The sequence shown here is derived from an EMBL/GenBank/DDBJ whole genome shotgun (WGS) entry which is preliminary data.</text>
</comment>
<sequence length="103" mass="11415">MLDCFVTAVHLRSGRVCCGAQAAPFKKKRPLKHGFVSVGRQAAYPVQGMRAAYHAPGSARRDGRGRQRAARVTRLKVSSDLLPFCRHVLRVTFLGRLRPEVTS</sequence>